<feature type="transmembrane region" description="Helical" evidence="12">
    <location>
        <begin position="190"/>
        <end position="212"/>
    </location>
</feature>
<dbReference type="InterPro" id="IPR006603">
    <property type="entry name" value="PQ-loop_rpt"/>
</dbReference>
<evidence type="ECO:0000256" key="2">
    <source>
        <dbReference type="ARBA" id="ARBA00006855"/>
    </source>
</evidence>
<dbReference type="PANTHER" id="PTHR13131:SF5">
    <property type="entry name" value="CYSTINOSIN"/>
    <property type="match status" value="1"/>
</dbReference>
<feature type="compositionally biased region" description="Basic and acidic residues" evidence="11">
    <location>
        <begin position="291"/>
        <end position="300"/>
    </location>
</feature>
<dbReference type="GO" id="GO:0015293">
    <property type="term" value="F:symporter activity"/>
    <property type="evidence" value="ECO:0007669"/>
    <property type="project" value="UniProtKB-KW"/>
</dbReference>
<dbReference type="SMART" id="SM00679">
    <property type="entry name" value="CTNS"/>
    <property type="match status" value="2"/>
</dbReference>
<evidence type="ECO:0000256" key="12">
    <source>
        <dbReference type="SAM" id="Phobius"/>
    </source>
</evidence>
<keyword evidence="8 12" id="KW-0472">Membrane</keyword>
<feature type="region of interest" description="Disordered" evidence="11">
    <location>
        <begin position="291"/>
        <end position="317"/>
    </location>
</feature>
<keyword evidence="9" id="KW-0458">Lysosome</keyword>
<protein>
    <submittedName>
        <fullName evidence="13">Cystinosin homolog</fullName>
    </submittedName>
</protein>
<evidence type="ECO:0000256" key="6">
    <source>
        <dbReference type="ARBA" id="ARBA00022847"/>
    </source>
</evidence>
<dbReference type="PANTHER" id="PTHR13131">
    <property type="entry name" value="CYSTINOSIN"/>
    <property type="match status" value="1"/>
</dbReference>
<organism evidence="13 14">
    <name type="scientific">Aspergillus awamori</name>
    <name type="common">Black koji mold</name>
    <dbReference type="NCBI Taxonomy" id="105351"/>
    <lineage>
        <taxon>Eukaryota</taxon>
        <taxon>Fungi</taxon>
        <taxon>Dikarya</taxon>
        <taxon>Ascomycota</taxon>
        <taxon>Pezizomycotina</taxon>
        <taxon>Eurotiomycetes</taxon>
        <taxon>Eurotiomycetidae</taxon>
        <taxon>Eurotiales</taxon>
        <taxon>Aspergillaceae</taxon>
        <taxon>Aspergillus</taxon>
    </lineage>
</organism>
<feature type="transmembrane region" description="Helical" evidence="12">
    <location>
        <begin position="267"/>
        <end position="287"/>
    </location>
</feature>
<feature type="transmembrane region" description="Helical" evidence="12">
    <location>
        <begin position="224"/>
        <end position="247"/>
    </location>
</feature>
<keyword evidence="5" id="KW-0677">Repeat</keyword>
<evidence type="ECO:0000256" key="7">
    <source>
        <dbReference type="ARBA" id="ARBA00022989"/>
    </source>
</evidence>
<reference evidence="13 14" key="1">
    <citation type="submission" date="2016-09" db="EMBL/GenBank/DDBJ databases">
        <title>Aspergillus awamori IFM 58123T.</title>
        <authorList>
            <person name="Kusuya Y."/>
            <person name="Shimizu M."/>
            <person name="Takahashi H."/>
            <person name="Yaguchi T."/>
        </authorList>
    </citation>
    <scope>NUCLEOTIDE SEQUENCE [LARGE SCALE GENOMIC DNA]</scope>
    <source>
        <strain evidence="13 14">IFM 58123</strain>
    </source>
</reference>
<keyword evidence="7 12" id="KW-1133">Transmembrane helix</keyword>
<evidence type="ECO:0000256" key="10">
    <source>
        <dbReference type="ARBA" id="ARBA00048473"/>
    </source>
</evidence>
<evidence type="ECO:0000313" key="13">
    <source>
        <dbReference type="EMBL" id="GCB26715.1"/>
    </source>
</evidence>
<dbReference type="Proteomes" id="UP000286921">
    <property type="component" value="Unassembled WGS sequence"/>
</dbReference>
<dbReference type="GO" id="GO:0005774">
    <property type="term" value="C:vacuolar membrane"/>
    <property type="evidence" value="ECO:0007669"/>
    <property type="project" value="TreeGrafter"/>
</dbReference>
<name>A0A401L5E4_ASPAW</name>
<feature type="transmembrane region" description="Helical" evidence="12">
    <location>
        <begin position="73"/>
        <end position="91"/>
    </location>
</feature>
<keyword evidence="6" id="KW-0769">Symport</keyword>
<comment type="catalytic activity">
    <reaction evidence="10">
        <text>L-cystine(out) + H(+)(out) = L-cystine(in) + H(+)(in)</text>
        <dbReference type="Rhea" id="RHEA:66172"/>
        <dbReference type="ChEBI" id="CHEBI:15378"/>
        <dbReference type="ChEBI" id="CHEBI:35491"/>
    </reaction>
    <physiologicalReaction direction="left-to-right" evidence="10">
        <dbReference type="Rhea" id="RHEA:66173"/>
    </physiologicalReaction>
</comment>
<evidence type="ECO:0000256" key="9">
    <source>
        <dbReference type="ARBA" id="ARBA00023228"/>
    </source>
</evidence>
<dbReference type="FunFam" id="1.20.1280.290:FF:000016">
    <property type="entry name" value="Cystinosin homolog"/>
    <property type="match status" value="1"/>
</dbReference>
<comment type="caution">
    <text evidence="13">The sequence shown here is derived from an EMBL/GenBank/DDBJ whole genome shotgun (WGS) entry which is preliminary data.</text>
</comment>
<feature type="transmembrane region" description="Helical" evidence="12">
    <location>
        <begin position="158"/>
        <end position="178"/>
    </location>
</feature>
<keyword evidence="3" id="KW-0813">Transport</keyword>
<dbReference type="Gene3D" id="1.20.1280.290">
    <property type="match status" value="2"/>
</dbReference>
<evidence type="ECO:0000256" key="3">
    <source>
        <dbReference type="ARBA" id="ARBA00022448"/>
    </source>
</evidence>
<comment type="similarity">
    <text evidence="2">Belongs to the cystinosin family.</text>
</comment>
<evidence type="ECO:0000256" key="8">
    <source>
        <dbReference type="ARBA" id="ARBA00023136"/>
    </source>
</evidence>
<dbReference type="GO" id="GO:0000324">
    <property type="term" value="C:fungal-type vacuole"/>
    <property type="evidence" value="ECO:0007669"/>
    <property type="project" value="TreeGrafter"/>
</dbReference>
<evidence type="ECO:0000256" key="5">
    <source>
        <dbReference type="ARBA" id="ARBA00022737"/>
    </source>
</evidence>
<proteinExistence type="inferred from homology"/>
<sequence length="317" mass="35825">MQAGMPLRLGQASRFIATTVFHLRFSPSAYIPDNHQLTQPSAAGDRLRITFCWSASFYPQPINNFRRRSTTGLAIDFPTINVLGFVCYTIYTSAFLYSPVIRHQYAARHPLAEDPTVRFNDFAFALHAVVLSFITYTQFWPFIWGFKVSRHQKVSKPVAGLFWGSIVGVTIVIFIVLGQSPNNGYDPYSWAWIDVIYALSYVKLVITIVKYVPQAWVNYKRKSTYGWSIGQILFDLSGGVLSLAQLLLDSSFQDDWSGVTGNPIKFLLSNVTIFFDVIFVVQHYILYRDAEDDSGKDQNPSDRTPLLSVSDGQPGRS</sequence>
<evidence type="ECO:0000256" key="4">
    <source>
        <dbReference type="ARBA" id="ARBA00022692"/>
    </source>
</evidence>
<dbReference type="GO" id="GO:0015184">
    <property type="term" value="F:L-cystine transmembrane transporter activity"/>
    <property type="evidence" value="ECO:0007669"/>
    <property type="project" value="TreeGrafter"/>
</dbReference>
<keyword evidence="4 12" id="KW-0812">Transmembrane</keyword>
<feature type="transmembrane region" description="Helical" evidence="12">
    <location>
        <begin position="124"/>
        <end position="146"/>
    </location>
</feature>
<dbReference type="EMBL" id="BDHI01000028">
    <property type="protein sequence ID" value="GCB26715.1"/>
    <property type="molecule type" value="Genomic_DNA"/>
</dbReference>
<evidence type="ECO:0000256" key="11">
    <source>
        <dbReference type="SAM" id="MobiDB-lite"/>
    </source>
</evidence>
<evidence type="ECO:0000256" key="1">
    <source>
        <dbReference type="ARBA" id="ARBA00004155"/>
    </source>
</evidence>
<gene>
    <name evidence="13" type="ORF">AAWM_09600</name>
</gene>
<evidence type="ECO:0000313" key="14">
    <source>
        <dbReference type="Proteomes" id="UP000286921"/>
    </source>
</evidence>
<dbReference type="AlphaFoldDB" id="A0A401L5E4"/>
<dbReference type="Pfam" id="PF04193">
    <property type="entry name" value="PQ-loop"/>
    <property type="match status" value="2"/>
</dbReference>
<accession>A0A401L5E4</accession>
<dbReference type="InterPro" id="IPR005282">
    <property type="entry name" value="LC_transporter"/>
</dbReference>
<dbReference type="STRING" id="105351.A0A401L5E4"/>
<comment type="subcellular location">
    <subcellularLocation>
        <location evidence="1">Lysosome membrane</location>
        <topology evidence="1">Multi-pass membrane protein</topology>
    </subcellularLocation>
</comment>
<keyword evidence="14" id="KW-1185">Reference proteome</keyword>